<feature type="chain" id="PRO_5044838176" description="Secreted protein" evidence="1">
    <location>
        <begin position="16"/>
        <end position="98"/>
    </location>
</feature>
<evidence type="ECO:0008006" key="4">
    <source>
        <dbReference type="Google" id="ProtNLM"/>
    </source>
</evidence>
<feature type="signal peptide" evidence="1">
    <location>
        <begin position="1"/>
        <end position="15"/>
    </location>
</feature>
<evidence type="ECO:0000313" key="2">
    <source>
        <dbReference type="EMBL" id="KAK7471527.1"/>
    </source>
</evidence>
<evidence type="ECO:0000313" key="3">
    <source>
        <dbReference type="Proteomes" id="UP001519460"/>
    </source>
</evidence>
<dbReference type="Proteomes" id="UP001519460">
    <property type="component" value="Unassembled WGS sequence"/>
</dbReference>
<accession>A0ABD0JDI7</accession>
<evidence type="ECO:0000256" key="1">
    <source>
        <dbReference type="SAM" id="SignalP"/>
    </source>
</evidence>
<gene>
    <name evidence="2" type="ORF">BaRGS_00035866</name>
</gene>
<protein>
    <recommendedName>
        <fullName evidence="4">Secreted protein</fullName>
    </recommendedName>
</protein>
<sequence length="98" mass="10557">MFISLLLAVSGCSLAVSLAASARDKLLYEVSRLHLRPCGKKSFAAQHGLSVPYAKELRVKSSPCQPGINSLLTSPDLHWVLAVAIRHDVSCKPYATVP</sequence>
<reference evidence="2 3" key="1">
    <citation type="journal article" date="2023" name="Sci. Data">
        <title>Genome assembly of the Korean intertidal mud-creeper Batillaria attramentaria.</title>
        <authorList>
            <person name="Patra A.K."/>
            <person name="Ho P.T."/>
            <person name="Jun S."/>
            <person name="Lee S.J."/>
            <person name="Kim Y."/>
            <person name="Won Y.J."/>
        </authorList>
    </citation>
    <scope>NUCLEOTIDE SEQUENCE [LARGE SCALE GENOMIC DNA]</scope>
    <source>
        <strain evidence="2">Wonlab-2016</strain>
    </source>
</reference>
<proteinExistence type="predicted"/>
<organism evidence="2 3">
    <name type="scientific">Batillaria attramentaria</name>
    <dbReference type="NCBI Taxonomy" id="370345"/>
    <lineage>
        <taxon>Eukaryota</taxon>
        <taxon>Metazoa</taxon>
        <taxon>Spiralia</taxon>
        <taxon>Lophotrochozoa</taxon>
        <taxon>Mollusca</taxon>
        <taxon>Gastropoda</taxon>
        <taxon>Caenogastropoda</taxon>
        <taxon>Sorbeoconcha</taxon>
        <taxon>Cerithioidea</taxon>
        <taxon>Batillariidae</taxon>
        <taxon>Batillaria</taxon>
    </lineage>
</organism>
<name>A0ABD0JDI7_9CAEN</name>
<dbReference type="AlphaFoldDB" id="A0ABD0JDI7"/>
<comment type="caution">
    <text evidence="2">The sequence shown here is derived from an EMBL/GenBank/DDBJ whole genome shotgun (WGS) entry which is preliminary data.</text>
</comment>
<dbReference type="EMBL" id="JACVVK020000490">
    <property type="protein sequence ID" value="KAK7471527.1"/>
    <property type="molecule type" value="Genomic_DNA"/>
</dbReference>
<keyword evidence="3" id="KW-1185">Reference proteome</keyword>
<keyword evidence="1" id="KW-0732">Signal</keyword>